<gene>
    <name evidence="1" type="ORF">SmaCSM2_13815</name>
</gene>
<dbReference type="RefSeq" id="WP_049443216.1">
    <property type="nucleotide sequence ID" value="NZ_RJMC01000001.1"/>
</dbReference>
<dbReference type="AlphaFoldDB" id="A0AAD0FPF9"/>
<accession>A0AAD0FPF9</accession>
<protein>
    <submittedName>
        <fullName evidence="1">DUF4952 domain-containing protein</fullName>
    </submittedName>
</protein>
<dbReference type="Pfam" id="PF16310">
    <property type="entry name" value="DUF4952"/>
    <property type="match status" value="1"/>
</dbReference>
<proteinExistence type="predicted"/>
<dbReference type="InterPro" id="IPR032537">
    <property type="entry name" value="DUF4952"/>
</dbReference>
<evidence type="ECO:0000313" key="1">
    <source>
        <dbReference type="EMBL" id="AUI08196.1"/>
    </source>
</evidence>
<evidence type="ECO:0000313" key="2">
    <source>
        <dbReference type="Proteomes" id="UP000234414"/>
    </source>
</evidence>
<organism evidence="1 2">
    <name type="scientific">Stenotrophomonas maltophilia</name>
    <name type="common">Pseudomonas maltophilia</name>
    <name type="synonym">Xanthomonas maltophilia</name>
    <dbReference type="NCBI Taxonomy" id="40324"/>
    <lineage>
        <taxon>Bacteria</taxon>
        <taxon>Pseudomonadati</taxon>
        <taxon>Pseudomonadota</taxon>
        <taxon>Gammaproteobacteria</taxon>
        <taxon>Lysobacterales</taxon>
        <taxon>Lysobacteraceae</taxon>
        <taxon>Stenotrophomonas</taxon>
        <taxon>Stenotrophomonas maltophilia group</taxon>
    </lineage>
</organism>
<name>A0AAD0FPF9_STEMA</name>
<dbReference type="Proteomes" id="UP000234414">
    <property type="component" value="Chromosome"/>
</dbReference>
<sequence length="169" mass="18711">MSPPWPERLARFMLPVLPALLFTTGLLAAESPAQALAEWEAHGRADGLARPDMVCQDFLQAMGRKPAGLEYIGCSQDDASYIKPMEAHYRVAGAGAAKVEAFLHATFGLPALRYVCCGWSSGEPYYWREGPDAVRYQIGMGVESLPHARSEWHRIEAFNVTVEVFRQSP</sequence>
<reference evidence="1 2" key="1">
    <citation type="submission" date="2017-12" db="EMBL/GenBank/DDBJ databases">
        <title>Complete Genome Sequence of Stenotrophomonas maltophilia CSM2.</title>
        <authorList>
            <person name="Castro-Jaimes S."/>
            <person name="Lopez-Leal G."/>
            <person name="Barberena Jonas C."/>
            <person name="Bustos P."/>
            <person name="Perez-Oseguera A."/>
            <person name="Cevallos M.A."/>
        </authorList>
    </citation>
    <scope>NUCLEOTIDE SEQUENCE [LARGE SCALE GENOMIC DNA]</scope>
    <source>
        <strain evidence="1 2">CSM2</strain>
    </source>
</reference>
<dbReference type="EMBL" id="CP025298">
    <property type="protein sequence ID" value="AUI08196.1"/>
    <property type="molecule type" value="Genomic_DNA"/>
</dbReference>